<dbReference type="PANTHER" id="PTHR48098">
    <property type="entry name" value="ENTEROCHELIN ESTERASE-RELATED"/>
    <property type="match status" value="1"/>
</dbReference>
<protein>
    <submittedName>
        <fullName evidence="6">Enterochelin esterase</fullName>
    </submittedName>
</protein>
<name>A0ABX3U836_KLUIN</name>
<dbReference type="InterPro" id="IPR013783">
    <property type="entry name" value="Ig-like_fold"/>
</dbReference>
<evidence type="ECO:0000256" key="3">
    <source>
        <dbReference type="ARBA" id="ARBA00022801"/>
    </source>
</evidence>
<gene>
    <name evidence="6" type="ORF">B2M27_24680</name>
</gene>
<dbReference type="InterPro" id="IPR000801">
    <property type="entry name" value="Esterase-like"/>
</dbReference>
<evidence type="ECO:0000313" key="7">
    <source>
        <dbReference type="Proteomes" id="UP000192521"/>
    </source>
</evidence>
<accession>A0ABX3U836</accession>
<keyword evidence="7" id="KW-1185">Reference proteome</keyword>
<keyword evidence="2" id="KW-0963">Cytoplasm</keyword>
<evidence type="ECO:0000256" key="4">
    <source>
        <dbReference type="ARBA" id="ARBA00024201"/>
    </source>
</evidence>
<feature type="domain" description="Enterochelin esterase N-terminal" evidence="5">
    <location>
        <begin position="1"/>
        <end position="93"/>
    </location>
</feature>
<dbReference type="InterPro" id="IPR029058">
    <property type="entry name" value="AB_hydrolase_fold"/>
</dbReference>
<dbReference type="InterPro" id="IPR021764">
    <property type="entry name" value="Enterochelin_esterase_N"/>
</dbReference>
<keyword evidence="3" id="KW-0378">Hydrolase</keyword>
<dbReference type="SUPFAM" id="SSF53474">
    <property type="entry name" value="alpha/beta-Hydrolases"/>
    <property type="match status" value="1"/>
</dbReference>
<dbReference type="Gene3D" id="3.40.50.1820">
    <property type="entry name" value="alpha/beta hydrolase"/>
    <property type="match status" value="1"/>
</dbReference>
<organism evidence="6 7">
    <name type="scientific">Kluyvera intermedia</name>
    <name type="common">Enterobacter intermedius</name>
    <dbReference type="NCBI Taxonomy" id="61648"/>
    <lineage>
        <taxon>Bacteria</taxon>
        <taxon>Pseudomonadati</taxon>
        <taxon>Pseudomonadota</taxon>
        <taxon>Gammaproteobacteria</taxon>
        <taxon>Enterobacterales</taxon>
        <taxon>Enterobacteriaceae</taxon>
        <taxon>Kluyvera</taxon>
    </lineage>
</organism>
<dbReference type="Pfam" id="PF00756">
    <property type="entry name" value="Esterase"/>
    <property type="match status" value="1"/>
</dbReference>
<dbReference type="PANTHER" id="PTHR48098:SF3">
    <property type="entry name" value="IRON(III) ENTEROBACTIN ESTERASE"/>
    <property type="match status" value="1"/>
</dbReference>
<evidence type="ECO:0000256" key="2">
    <source>
        <dbReference type="ARBA" id="ARBA00022490"/>
    </source>
</evidence>
<dbReference type="Pfam" id="PF11806">
    <property type="entry name" value="Enterochelin_N"/>
    <property type="match status" value="1"/>
</dbReference>
<evidence type="ECO:0000313" key="6">
    <source>
        <dbReference type="EMBL" id="ORJ47690.1"/>
    </source>
</evidence>
<dbReference type="Gene3D" id="2.60.40.10">
    <property type="entry name" value="Immunoglobulins"/>
    <property type="match status" value="1"/>
</dbReference>
<reference evidence="6 7" key="1">
    <citation type="submission" date="2017-02" db="EMBL/GenBank/DDBJ databases">
        <title>Draft genome sequence of a Kluyvera intermedia isolate from a patient with a pancreatic abscess.</title>
        <authorList>
            <person name="Thele R."/>
        </authorList>
    </citation>
    <scope>NUCLEOTIDE SEQUENCE [LARGE SCALE GENOMIC DNA]</scope>
    <source>
        <strain evidence="6 7">FOSA7093</strain>
    </source>
</reference>
<dbReference type="EMBL" id="MWPR01000064">
    <property type="protein sequence ID" value="ORJ47690.1"/>
    <property type="molecule type" value="Genomic_DNA"/>
</dbReference>
<sequence length="338" mass="37733">MARIPGTDVWYWQTRLESGWRGSYCLIPSDHADDFSPQVLTQTPPDRAALREGWRKLLPRAIADPLNSHCWRGGRGHPVSPLAMPGAPPQPGWDLPATPYTPATEMTWHSHRLNNQRRVWVYATGDDHSAERPLAILLDGQFWAESMPVWPALAALTAQGLLPPAVYVLIDVIDMAHRSQELPCNSDFWLAVQQELLPRVRATTPFSDDAGRTVVAGQSFGGLSSLYAALNWPQRFGCVLSQSGSFWWPTRDGQQDGLIIEQLKRGELTAQGLRIVLEAGVREPLIFRANQALYAQLQHPQQTVFWRQVDGGHDALCWRGGLTAGLMTLWQPLTRAGR</sequence>
<dbReference type="SUPFAM" id="SSF81296">
    <property type="entry name" value="E set domains"/>
    <property type="match status" value="1"/>
</dbReference>
<comment type="subcellular location">
    <subcellularLocation>
        <location evidence="1">Cytoplasm</location>
    </subcellularLocation>
</comment>
<comment type="similarity">
    <text evidence="4">Belongs to the Fes family.</text>
</comment>
<dbReference type="NCBIfam" id="NF007758">
    <property type="entry name" value="PRK10439.1"/>
    <property type="match status" value="1"/>
</dbReference>
<evidence type="ECO:0000256" key="1">
    <source>
        <dbReference type="ARBA" id="ARBA00004496"/>
    </source>
</evidence>
<comment type="caution">
    <text evidence="6">The sequence shown here is derived from an EMBL/GenBank/DDBJ whole genome shotgun (WGS) entry which is preliminary data.</text>
</comment>
<dbReference type="InterPro" id="IPR014756">
    <property type="entry name" value="Ig_E-set"/>
</dbReference>
<dbReference type="Proteomes" id="UP000192521">
    <property type="component" value="Unassembled WGS sequence"/>
</dbReference>
<dbReference type="InterPro" id="IPR050583">
    <property type="entry name" value="Mycobacterial_A85_antigen"/>
</dbReference>
<proteinExistence type="inferred from homology"/>
<evidence type="ECO:0000259" key="5">
    <source>
        <dbReference type="Pfam" id="PF11806"/>
    </source>
</evidence>